<reference evidence="2" key="1">
    <citation type="submission" date="2016-11" db="UniProtKB">
        <authorList>
            <consortium name="WormBaseParasite"/>
        </authorList>
    </citation>
    <scope>IDENTIFICATION</scope>
    <source>
        <strain evidence="2">KR3021</strain>
    </source>
</reference>
<accession>A0AC35TP53</accession>
<sequence length="763" mass="84780">MSFSSSSEDDDARFHSAWESEMTENVNRCLGSEISNLKQWMEETFEGRREIYQMKVSMDAIEEAILKLVERSEEQHSEEIASIRDNFTKQLAAEQSGHDNELKKMVEIMTDCHVAELKRLKEAHRDEVREWVRECETLTAALVDQKAGQLSGKAEQSSTKAEELDEMAEKLSGVGVNNSTNAAIAHDFGLELPTDNGPMFKEFVKACVALDSKEQLDGESFPTLERVVAQETELSILEDCEKTVIAPHSEHQTLNDNGNGRVARVANLLSKELGVKVSTKSKEGKHSTEIGRGIIGIFKNFTTGIFNVVVAKDDSKIVDFEIIPGQKIKHEDDAVKRISIKCLAKIGDESLYSLKSIRIHFKTAEDCCSFEKAFKECREERRRVDGNFCGKENVLREQPVTSIIQNDDFSEEKGKEGTNVTKLHETLRVTPKIESVEEPVSLNYEELDSVNDDERASSDSEDEEELWDCLSCLTSNPLKDKICRVCESSMDQKVEMNHVTPNPHFTAPSQGIIGTGTRKLFGSNITVEDLVIKKPTFGDFNRLYPGSANAAKSFGNEESNTASTPVNILQTNGSFGFEIPSTGGYSASTISPVNGSLINVIRPPVFPNTTVPEITKSSSINLDHSNANDDDFLCESTFNPLAAKIVWGLKGKIYRMSKEIVNGEEKKIWATLGSGGIYVYEPAQRDSRPHVVYSNDNKSVVDIALTSSHIANIPPKKPTMLIVVGNAKGFSSKEESYQTIAFRFESADEATSMLETIRPYIKT</sequence>
<evidence type="ECO:0000313" key="2">
    <source>
        <dbReference type="WBParaSite" id="RSKR_0000260300.1"/>
    </source>
</evidence>
<dbReference type="WBParaSite" id="RSKR_0000260300.1">
    <property type="protein sequence ID" value="RSKR_0000260300.1"/>
    <property type="gene ID" value="RSKR_0000260300"/>
</dbReference>
<evidence type="ECO:0000313" key="1">
    <source>
        <dbReference type="Proteomes" id="UP000095286"/>
    </source>
</evidence>
<proteinExistence type="predicted"/>
<protein>
    <submittedName>
        <fullName evidence="2">RanBP2-type domain-containing protein</fullName>
    </submittedName>
</protein>
<organism evidence="1 2">
    <name type="scientific">Rhabditophanes sp. KR3021</name>
    <dbReference type="NCBI Taxonomy" id="114890"/>
    <lineage>
        <taxon>Eukaryota</taxon>
        <taxon>Metazoa</taxon>
        <taxon>Ecdysozoa</taxon>
        <taxon>Nematoda</taxon>
        <taxon>Chromadorea</taxon>
        <taxon>Rhabditida</taxon>
        <taxon>Tylenchina</taxon>
        <taxon>Panagrolaimomorpha</taxon>
        <taxon>Strongyloidoidea</taxon>
        <taxon>Alloionematidae</taxon>
        <taxon>Rhabditophanes</taxon>
    </lineage>
</organism>
<dbReference type="Proteomes" id="UP000095286">
    <property type="component" value="Unplaced"/>
</dbReference>
<name>A0AC35TP53_9BILA</name>